<evidence type="ECO:0000259" key="10">
    <source>
        <dbReference type="PROSITE" id="PS50253"/>
    </source>
</evidence>
<dbReference type="GO" id="GO:0005739">
    <property type="term" value="C:mitochondrion"/>
    <property type="evidence" value="ECO:0007669"/>
    <property type="project" value="TreeGrafter"/>
</dbReference>
<comment type="function">
    <text evidence="8">Component of the cytochrome c oxidase, the last enzyme in the mitochondrial electron transport chain which drives oxidative phosphorylation. The respiratory chain contains 3 multisubunit complexes succinate dehydrogenase (complex II, CII), ubiquinol-cytochrome c oxidoreductase (cytochrome b-c1 complex, complex III, CIII) and cytochrome c oxidase (complex IV, CIV), that cooperate to transfer electrons derived from NADH and succinate to molecular oxygen, creating an electrochemical gradient over the inner membrane that drives transmembrane transport and the ATP synthase. Cytochrome c oxidase is the component of the respiratory chain that catalyzes the reduction of oxygen to water. Electrons originating from reduced cytochrome c in the intermembrane space (IMS) are transferred via the dinuclear copper A center (CU(A)) of subunit 2 and heme A of subunit 1 to the active site in subunit 1, a binuclear center (BNC) formed by heme A3 and copper B (CU(B)). The BNC reduces molecular oxygen to 2 water molecules using 4 electrons from cytochrome c in the IMS and 4 protons from the mitochondrial matrix.</text>
</comment>
<dbReference type="GO" id="GO:0004129">
    <property type="term" value="F:cytochrome-c oxidase activity"/>
    <property type="evidence" value="ECO:0007669"/>
    <property type="project" value="InterPro"/>
</dbReference>
<dbReference type="AlphaFoldDB" id="A0A076YI69"/>
<feature type="domain" description="Heme-copper oxidase subunit III family profile" evidence="10">
    <location>
        <begin position="24"/>
        <end position="280"/>
    </location>
</feature>
<dbReference type="SUPFAM" id="SSF81452">
    <property type="entry name" value="Cytochrome c oxidase subunit III-like"/>
    <property type="match status" value="1"/>
</dbReference>
<dbReference type="GO" id="GO:0045277">
    <property type="term" value="C:respiratory chain complex IV"/>
    <property type="evidence" value="ECO:0007669"/>
    <property type="project" value="UniProtKB-ARBA"/>
</dbReference>
<keyword evidence="7 9" id="KW-0472">Membrane</keyword>
<dbReference type="PANTHER" id="PTHR11403:SF7">
    <property type="entry name" value="CYTOCHROME C OXIDASE SUBUNIT 3"/>
    <property type="match status" value="1"/>
</dbReference>
<name>A0A076YI69_9CHLO</name>
<accession>A0A076YI69</accession>
<keyword evidence="6 9" id="KW-1133">Transmembrane helix</keyword>
<dbReference type="PANTHER" id="PTHR11403">
    <property type="entry name" value="CYTOCHROME C OXIDASE SUBUNIT III"/>
    <property type="match status" value="1"/>
</dbReference>
<evidence type="ECO:0000256" key="2">
    <source>
        <dbReference type="ARBA" id="ARBA00010581"/>
    </source>
</evidence>
<evidence type="ECO:0000256" key="3">
    <source>
        <dbReference type="ARBA" id="ARBA00015944"/>
    </source>
</evidence>
<dbReference type="InterPro" id="IPR035973">
    <property type="entry name" value="Cyt_c_oxidase_su3-like_sf"/>
</dbReference>
<evidence type="ECO:0000256" key="4">
    <source>
        <dbReference type="ARBA" id="ARBA00022692"/>
    </source>
</evidence>
<dbReference type="InterPro" id="IPR024791">
    <property type="entry name" value="Cyt_c/ubiquinol_Oxase_su3"/>
</dbReference>
<reference evidence="11" key="1">
    <citation type="journal article" date="2014" name="Genome Biol. Evol.">
        <title>Gene arrangement convergence, diverse intron content, and genetic code modifications in mitochondrial genomes of Sphaeropleales (Chlorophyta).</title>
        <authorList>
            <person name="Fucikova K."/>
            <person name="Lewis P.O."/>
            <person name="Gonzalez-Halphen D."/>
            <person name="Lewis L.A."/>
        </authorList>
    </citation>
    <scope>NUCLEOTIDE SEQUENCE</scope>
    <source>
        <strain evidence="11">UTEX 2309</strain>
    </source>
</reference>
<sequence length="285" mass="33037">MTSLHSSRVHRAPTVAQASGSLRPNHPYHLVDPSPWPALTSLSVAVLCLGLVLYFHRYAYAGLVRVCGLFFLVFHMMVWFRDVFREADSGYHTARVQSGLQLGMYFFITTEIMFFVGRLWAFFHAARMPPVQIGLQWPPVGITPVDWAERPARNTVLRFTSYRTANAAKYGREQNKRNFSLRNLVRTILLGFQFLRYQYEEYTHAAFTISDSVFGSNFYLTTGFHGFHVLIGVLWLSYTRVRFRTQTPEHGLCMQLGILYWHFVDLVWIFRLAGVYRWGCSMPIV</sequence>
<feature type="transmembrane region" description="Helical" evidence="9">
    <location>
        <begin position="100"/>
        <end position="123"/>
    </location>
</feature>
<feature type="transmembrane region" description="Helical" evidence="9">
    <location>
        <begin position="218"/>
        <end position="238"/>
    </location>
</feature>
<protein>
    <recommendedName>
        <fullName evidence="3 8">Cytochrome c oxidase subunit 3</fullName>
    </recommendedName>
</protein>
<keyword evidence="4 8" id="KW-0812">Transmembrane</keyword>
<dbReference type="CDD" id="cd01665">
    <property type="entry name" value="Cyt_c_Oxidase_III"/>
    <property type="match status" value="1"/>
</dbReference>
<feature type="transmembrane region" description="Helical" evidence="9">
    <location>
        <begin position="259"/>
        <end position="279"/>
    </location>
</feature>
<proteinExistence type="inferred from homology"/>
<evidence type="ECO:0000256" key="7">
    <source>
        <dbReference type="ARBA" id="ARBA00023136"/>
    </source>
</evidence>
<comment type="similarity">
    <text evidence="2 8">Belongs to the cytochrome c oxidase subunit 3 family.</text>
</comment>
<dbReference type="InterPro" id="IPR000298">
    <property type="entry name" value="Cyt_c_oxidase-like_su3"/>
</dbReference>
<keyword evidence="5" id="KW-1278">Translocase</keyword>
<evidence type="ECO:0000256" key="8">
    <source>
        <dbReference type="RuleBase" id="RU003375"/>
    </source>
</evidence>
<feature type="transmembrane region" description="Helical" evidence="9">
    <location>
        <begin position="62"/>
        <end position="80"/>
    </location>
</feature>
<evidence type="ECO:0000256" key="6">
    <source>
        <dbReference type="ARBA" id="ARBA00022989"/>
    </source>
</evidence>
<dbReference type="PROSITE" id="PS50253">
    <property type="entry name" value="COX3"/>
    <property type="match status" value="1"/>
</dbReference>
<dbReference type="InterPro" id="IPR013833">
    <property type="entry name" value="Cyt_c_oxidase_su3_a-hlx"/>
</dbReference>
<dbReference type="InterPro" id="IPR033945">
    <property type="entry name" value="Cyt_c_oxase_su3_dom"/>
</dbReference>
<dbReference type="Pfam" id="PF00510">
    <property type="entry name" value="COX3"/>
    <property type="match status" value="1"/>
</dbReference>
<keyword evidence="8 11" id="KW-0496">Mitochondrion</keyword>
<feature type="transmembrane region" description="Helical" evidence="9">
    <location>
        <begin position="36"/>
        <end position="55"/>
    </location>
</feature>
<geneLocation type="mitochondrion" evidence="11"/>
<dbReference type="Gene3D" id="1.10.287.70">
    <property type="match status" value="1"/>
</dbReference>
<gene>
    <name evidence="11" type="primary">cox3</name>
</gene>
<dbReference type="FunFam" id="1.10.287.70:FF:000082">
    <property type="entry name" value="Cytochrome c oxidase subunit 3"/>
    <property type="match status" value="1"/>
</dbReference>
<evidence type="ECO:0000313" key="11">
    <source>
        <dbReference type="EMBL" id="AIK66585.1"/>
    </source>
</evidence>
<evidence type="ECO:0000256" key="9">
    <source>
        <dbReference type="SAM" id="Phobius"/>
    </source>
</evidence>
<dbReference type="EMBL" id="KJ845692">
    <property type="protein sequence ID" value="AIK66585.1"/>
    <property type="molecule type" value="Genomic_DNA"/>
</dbReference>
<organism evidence="11">
    <name type="scientific">Atractomorpha echinata</name>
    <dbReference type="NCBI Taxonomy" id="52677"/>
    <lineage>
        <taxon>Eukaryota</taxon>
        <taxon>Viridiplantae</taxon>
        <taxon>Chlorophyta</taxon>
        <taxon>core chlorophytes</taxon>
        <taxon>Chlorophyceae</taxon>
        <taxon>CS clade</taxon>
        <taxon>Sphaeropleales</taxon>
        <taxon>Sphaeropleaceae</taxon>
        <taxon>Atractomorpha</taxon>
    </lineage>
</organism>
<evidence type="ECO:0000256" key="1">
    <source>
        <dbReference type="ARBA" id="ARBA00004141"/>
    </source>
</evidence>
<evidence type="ECO:0000256" key="5">
    <source>
        <dbReference type="ARBA" id="ARBA00022967"/>
    </source>
</evidence>
<dbReference type="Gene3D" id="1.20.120.80">
    <property type="entry name" value="Cytochrome c oxidase, subunit III, four-helix bundle"/>
    <property type="match status" value="1"/>
</dbReference>
<comment type="subcellular location">
    <subcellularLocation>
        <location evidence="1">Membrane</location>
        <topology evidence="1">Multi-pass membrane protein</topology>
    </subcellularLocation>
</comment>
<dbReference type="GO" id="GO:0006123">
    <property type="term" value="P:mitochondrial electron transport, cytochrome c to oxygen"/>
    <property type="evidence" value="ECO:0007669"/>
    <property type="project" value="TreeGrafter"/>
</dbReference>